<gene>
    <name evidence="1" type="ORF">AVDCRST_MAG26-100</name>
</gene>
<dbReference type="EMBL" id="CADCTK010000027">
    <property type="protein sequence ID" value="CAA9210980.1"/>
    <property type="molecule type" value="Genomic_DNA"/>
</dbReference>
<feature type="non-terminal residue" evidence="1">
    <location>
        <position position="55"/>
    </location>
</feature>
<sequence length="55" mass="6743">CWPRWRAMRGTLQPASERRTISRRSRVLGASPTWRVRWRRSWRWSSVKAIRYMPG</sequence>
<protein>
    <submittedName>
        <fullName evidence="1">Uncharacterized protein</fullName>
    </submittedName>
</protein>
<organism evidence="1">
    <name type="scientific">uncultured Chloroflexia bacterium</name>
    <dbReference type="NCBI Taxonomy" id="1672391"/>
    <lineage>
        <taxon>Bacteria</taxon>
        <taxon>Bacillati</taxon>
        <taxon>Chloroflexota</taxon>
        <taxon>Chloroflexia</taxon>
        <taxon>environmental samples</taxon>
    </lineage>
</organism>
<feature type="non-terminal residue" evidence="1">
    <location>
        <position position="1"/>
    </location>
</feature>
<dbReference type="AlphaFoldDB" id="A0A6J4H0K8"/>
<reference evidence="1" key="1">
    <citation type="submission" date="2020-02" db="EMBL/GenBank/DDBJ databases">
        <authorList>
            <person name="Meier V. D."/>
        </authorList>
    </citation>
    <scope>NUCLEOTIDE SEQUENCE</scope>
    <source>
        <strain evidence="1">AVDCRST_MAG26</strain>
    </source>
</reference>
<name>A0A6J4H0K8_9CHLR</name>
<evidence type="ECO:0000313" key="1">
    <source>
        <dbReference type="EMBL" id="CAA9210980.1"/>
    </source>
</evidence>
<proteinExistence type="predicted"/>
<accession>A0A6J4H0K8</accession>